<dbReference type="InterPro" id="IPR028364">
    <property type="entry name" value="Ribosomal_uL1/biogenesis"/>
</dbReference>
<proteinExistence type="predicted"/>
<sequence>MPAASTALTTKVESGSPYQLDSAQTLKASKALLAHIKSSEKTNTTVSGKQSLLKDEDSSDEADDESTPIWLTVTTKTHIITQKKFKPLRLSVPHALNTSSNTTICLITADPQRTYKDLLEDPNFPPALAARITKVVGVAKLKKKYNQYEAQRKLYAEHDIFLADDRIITQLTKLLGKTFYKTTTKRPIPVDIAEPAPKENGKRVKSSGLTGDGERKGEGKTGGRGAGSAKAVAAEIEKALSSAVVSLTPSTQTAVRVGYASWGAEKLAANVEAAALGLIENHVPKNWRGVRSILVKGPETAALPIWLADELWVDEKAVLGEEEASKITAQANIGKKRKSGVLEDVDAAIEAGETKAEGGKKSKKQKVAKDTKALKESNDDNLDKEIKMRKEKLKRQKEEAASEAGADDMPKPSKRAKKTTAYTA</sequence>
<evidence type="ECO:0008006" key="4">
    <source>
        <dbReference type="Google" id="ProtNLM"/>
    </source>
</evidence>
<feature type="region of interest" description="Disordered" evidence="1">
    <location>
        <begin position="39"/>
        <end position="65"/>
    </location>
</feature>
<reference evidence="2" key="1">
    <citation type="submission" date="2021-02" db="EMBL/GenBank/DDBJ databases">
        <title>Genome sequence Cadophora malorum strain M34.</title>
        <authorList>
            <person name="Stefanovic E."/>
            <person name="Vu D."/>
            <person name="Scully C."/>
            <person name="Dijksterhuis J."/>
            <person name="Roader J."/>
            <person name="Houbraken J."/>
        </authorList>
    </citation>
    <scope>NUCLEOTIDE SEQUENCE</scope>
    <source>
        <strain evidence="2">M34</strain>
    </source>
</reference>
<dbReference type="InterPro" id="IPR023674">
    <property type="entry name" value="Ribosomal_uL1-like"/>
</dbReference>
<dbReference type="Gene3D" id="3.40.50.790">
    <property type="match status" value="1"/>
</dbReference>
<dbReference type="Proteomes" id="UP000664132">
    <property type="component" value="Unassembled WGS sequence"/>
</dbReference>
<dbReference type="SUPFAM" id="SSF56808">
    <property type="entry name" value="Ribosomal protein L1"/>
    <property type="match status" value="1"/>
</dbReference>
<dbReference type="Pfam" id="PF00687">
    <property type="entry name" value="Ribosomal_L1"/>
    <property type="match status" value="1"/>
</dbReference>
<keyword evidence="3" id="KW-1185">Reference proteome</keyword>
<comment type="caution">
    <text evidence="2">The sequence shown here is derived from an EMBL/GenBank/DDBJ whole genome shotgun (WGS) entry which is preliminary data.</text>
</comment>
<dbReference type="AlphaFoldDB" id="A0A8H7TEP3"/>
<evidence type="ECO:0000313" key="2">
    <source>
        <dbReference type="EMBL" id="KAG4420240.1"/>
    </source>
</evidence>
<feature type="compositionally biased region" description="Basic and acidic residues" evidence="1">
    <location>
        <begin position="367"/>
        <end position="388"/>
    </location>
</feature>
<evidence type="ECO:0000313" key="3">
    <source>
        <dbReference type="Proteomes" id="UP000664132"/>
    </source>
</evidence>
<name>A0A8H7TEP3_9HELO</name>
<feature type="compositionally biased region" description="Basic and acidic residues" evidence="1">
    <location>
        <begin position="212"/>
        <end position="221"/>
    </location>
</feature>
<dbReference type="InterPro" id="IPR016095">
    <property type="entry name" value="Ribosomal_uL1_3-a/b-sand"/>
</dbReference>
<feature type="compositionally biased region" description="Polar residues" evidence="1">
    <location>
        <begin position="41"/>
        <end position="50"/>
    </location>
</feature>
<organism evidence="2 3">
    <name type="scientific">Cadophora malorum</name>
    <dbReference type="NCBI Taxonomy" id="108018"/>
    <lineage>
        <taxon>Eukaryota</taxon>
        <taxon>Fungi</taxon>
        <taxon>Dikarya</taxon>
        <taxon>Ascomycota</taxon>
        <taxon>Pezizomycotina</taxon>
        <taxon>Leotiomycetes</taxon>
        <taxon>Helotiales</taxon>
        <taxon>Ploettnerulaceae</taxon>
        <taxon>Cadophora</taxon>
    </lineage>
</organism>
<dbReference type="CDD" id="cd00403">
    <property type="entry name" value="Ribosomal_L1"/>
    <property type="match status" value="1"/>
</dbReference>
<gene>
    <name evidence="2" type="ORF">IFR04_006618</name>
</gene>
<protein>
    <recommendedName>
        <fullName evidence="4">Ribosomal protein L1</fullName>
    </recommendedName>
</protein>
<dbReference type="EMBL" id="JAFJYH010000088">
    <property type="protein sequence ID" value="KAG4420240.1"/>
    <property type="molecule type" value="Genomic_DNA"/>
</dbReference>
<feature type="region of interest" description="Disordered" evidence="1">
    <location>
        <begin position="191"/>
        <end position="226"/>
    </location>
</feature>
<feature type="region of interest" description="Disordered" evidence="1">
    <location>
        <begin position="353"/>
        <end position="424"/>
    </location>
</feature>
<evidence type="ECO:0000256" key="1">
    <source>
        <dbReference type="SAM" id="MobiDB-lite"/>
    </source>
</evidence>
<accession>A0A8H7TEP3</accession>
<dbReference type="OrthoDB" id="10251727at2759"/>